<proteinExistence type="predicted"/>
<dbReference type="Pfam" id="PF07589">
    <property type="entry name" value="PEP-CTERM"/>
    <property type="match status" value="1"/>
</dbReference>
<dbReference type="Gene3D" id="2.160.20.20">
    <property type="match status" value="1"/>
</dbReference>
<protein>
    <recommendedName>
        <fullName evidence="2">Ice-binding protein C-terminal domain-containing protein</fullName>
    </recommendedName>
</protein>
<gene>
    <name evidence="3" type="ORF">DSYM_24430</name>
</gene>
<dbReference type="NCBIfam" id="TIGR02595">
    <property type="entry name" value="PEP_CTERM"/>
    <property type="match status" value="1"/>
</dbReference>
<feature type="chain" id="PRO_5035309605" description="Ice-binding protein C-terminal domain-containing protein" evidence="1">
    <location>
        <begin position="28"/>
        <end position="595"/>
    </location>
</feature>
<dbReference type="Proteomes" id="UP000662914">
    <property type="component" value="Chromosome"/>
</dbReference>
<dbReference type="EMBL" id="AP021857">
    <property type="protein sequence ID" value="BBO21744.1"/>
    <property type="molecule type" value="Genomic_DNA"/>
</dbReference>
<sequence>MRKTALRKNPLAALAAALLLGMCCATARGEIIGVGQTLNVTTNSSFPTVLAPGEVCSPVCYGPLVMDGGRLRIGDGATGRALWISATDANLAHGTIDHWYSQFSGTTFDFHGTTTVAGGTIGSLYFRASSFDSQGMTVRNFGTFLQSATGEITLSGPVTFVNETGASYFIQNDRGILGGTQGGILNKAGSALVKSSGSGTSRIEAPLAQQNGKVEVWSGGIDLLGGGSHADARFFADALGTNASGGGIGFGGNHTFNGSTLTETGRFRVIGGSAINLDSGTWDQKADFEAYGRININPGAVLRNTGNLQTVGWSGGRIAASGAGAGDALFHNAPGGTFYGSLVAESGYEERFRIRNEGQLNVRSGDVVSAGDVHNSGMFVVDATGSASGRDFTNTGGHFTIRANGSVSARDFVNSGGVLTVDGTLDNWGGTLQLTGGWLAGNGIINGGAIVGGGPSDAIFTPGHSPGTMTINGAFSLLPNGVLEIEIERDPGTGLIAYDRVIADSYFLDGHVRFLVGSGIGTADVSFLDFLGCGGRSCVSYGGNFSFDFPGRPGSELIADESGLRIASLAPVPEPETWALLLAGIGLLGYRARRS</sequence>
<dbReference type="InterPro" id="IPR013424">
    <property type="entry name" value="Ice-binding_C"/>
</dbReference>
<keyword evidence="1" id="KW-0732">Signal</keyword>
<evidence type="ECO:0000259" key="2">
    <source>
        <dbReference type="Pfam" id="PF07589"/>
    </source>
</evidence>
<reference evidence="3" key="1">
    <citation type="journal article" name="DNA Res.">
        <title>The physiological potential of anammox bacteria as revealed by their core genome structure.</title>
        <authorList>
            <person name="Okubo T."/>
            <person name="Toyoda A."/>
            <person name="Fukuhara K."/>
            <person name="Uchiyama I."/>
            <person name="Harigaya Y."/>
            <person name="Kuroiwa M."/>
            <person name="Suzuki T."/>
            <person name="Murakami Y."/>
            <person name="Suwa Y."/>
            <person name="Takami H."/>
        </authorList>
    </citation>
    <scope>NUCLEOTIDE SEQUENCE</scope>
    <source>
        <strain evidence="3">317325-3</strain>
    </source>
</reference>
<dbReference type="InterPro" id="IPR012332">
    <property type="entry name" value="Autotransporter_pectin_lyase_C"/>
</dbReference>
<feature type="signal peptide" evidence="1">
    <location>
        <begin position="1"/>
        <end position="27"/>
    </location>
</feature>
<dbReference type="AlphaFoldDB" id="A0A809SBR8"/>
<evidence type="ECO:0000313" key="3">
    <source>
        <dbReference type="EMBL" id="BBO21744.1"/>
    </source>
</evidence>
<evidence type="ECO:0000256" key="1">
    <source>
        <dbReference type="SAM" id="SignalP"/>
    </source>
</evidence>
<dbReference type="KEGG" id="ddz:DSYM_24430"/>
<organism evidence="3 4">
    <name type="scientific">Candidatus Desulfobacillus denitrificans</name>
    <dbReference type="NCBI Taxonomy" id="2608985"/>
    <lineage>
        <taxon>Bacteria</taxon>
        <taxon>Pseudomonadati</taxon>
        <taxon>Pseudomonadota</taxon>
        <taxon>Betaproteobacteria</taxon>
        <taxon>Candidatus Desulfobacillus</taxon>
    </lineage>
</organism>
<evidence type="ECO:0000313" key="4">
    <source>
        <dbReference type="Proteomes" id="UP000662914"/>
    </source>
</evidence>
<name>A0A809SBR8_9PROT</name>
<accession>A0A809SBR8</accession>
<feature type="domain" description="Ice-binding protein C-terminal" evidence="2">
    <location>
        <begin position="571"/>
        <end position="594"/>
    </location>
</feature>